<dbReference type="Proteomes" id="UP000030153">
    <property type="component" value="Unassembled WGS sequence"/>
</dbReference>
<dbReference type="Pfam" id="PF00072">
    <property type="entry name" value="Response_reg"/>
    <property type="match status" value="1"/>
</dbReference>
<feature type="active site" evidence="3 4">
    <location>
        <position position="200"/>
    </location>
</feature>
<dbReference type="STRING" id="1385513.N780_11035"/>
<dbReference type="GO" id="GO:0005737">
    <property type="term" value="C:cytoplasm"/>
    <property type="evidence" value="ECO:0007669"/>
    <property type="project" value="UniProtKB-SubCell"/>
</dbReference>
<comment type="PTM">
    <text evidence="3">Phosphorylated by CheA. Phosphorylation of the N-terminal regulatory domain activates the methylesterase activity.</text>
</comment>
<evidence type="ECO:0000256" key="4">
    <source>
        <dbReference type="PROSITE-ProRule" id="PRU00050"/>
    </source>
</evidence>
<dbReference type="SUPFAM" id="SSF52172">
    <property type="entry name" value="CheY-like"/>
    <property type="match status" value="1"/>
</dbReference>
<gene>
    <name evidence="3" type="primary">cheB</name>
    <name evidence="8" type="ORF">N780_11035</name>
</gene>
<comment type="catalytic activity">
    <reaction evidence="3">
        <text>L-glutaminyl-[protein] + H2O = L-glutamyl-[protein] + NH4(+)</text>
        <dbReference type="Rhea" id="RHEA:16441"/>
        <dbReference type="Rhea" id="RHEA-COMP:10207"/>
        <dbReference type="Rhea" id="RHEA-COMP:10208"/>
        <dbReference type="ChEBI" id="CHEBI:15377"/>
        <dbReference type="ChEBI" id="CHEBI:28938"/>
        <dbReference type="ChEBI" id="CHEBI:29973"/>
        <dbReference type="ChEBI" id="CHEBI:30011"/>
        <dbReference type="EC" id="3.5.1.44"/>
    </reaction>
</comment>
<dbReference type="AlphaFoldDB" id="A0A0A2V278"/>
<dbReference type="InterPro" id="IPR008248">
    <property type="entry name" value="CheB-like"/>
</dbReference>
<dbReference type="SMART" id="SM00448">
    <property type="entry name" value="REC"/>
    <property type="match status" value="1"/>
</dbReference>
<keyword evidence="1 3" id="KW-0378">Hydrolase</keyword>
<dbReference type="GO" id="GO:0000156">
    <property type="term" value="F:phosphorelay response regulator activity"/>
    <property type="evidence" value="ECO:0007669"/>
    <property type="project" value="InterPro"/>
</dbReference>
<evidence type="ECO:0000313" key="8">
    <source>
        <dbReference type="EMBL" id="KGP92876.1"/>
    </source>
</evidence>
<dbReference type="InterPro" id="IPR011006">
    <property type="entry name" value="CheY-like_superfamily"/>
</dbReference>
<dbReference type="InterPro" id="IPR001789">
    <property type="entry name" value="Sig_transdc_resp-reg_receiver"/>
</dbReference>
<dbReference type="NCBIfam" id="NF001965">
    <property type="entry name" value="PRK00742.1"/>
    <property type="match status" value="1"/>
</dbReference>
<comment type="domain">
    <text evidence="3">Contains a C-terminal catalytic domain, and an N-terminal region which modulates catalytic activity.</text>
</comment>
<evidence type="ECO:0000259" key="7">
    <source>
        <dbReference type="PROSITE" id="PS50122"/>
    </source>
</evidence>
<comment type="similarity">
    <text evidence="3">Belongs to the CheB family.</text>
</comment>
<comment type="function">
    <text evidence="3">Involved in chemotaxis. Part of a chemotaxis signal transduction system that modulates chemotaxis in response to various stimuli. Catalyzes the demethylation of specific methylglutamate residues introduced into the chemoreceptors (methyl-accepting chemotaxis proteins or MCP) by CheR. Also mediates the irreversible deamidation of specific glutamine residues to glutamic acid.</text>
</comment>
<dbReference type="InterPro" id="IPR035909">
    <property type="entry name" value="CheB_C"/>
</dbReference>
<dbReference type="Pfam" id="PF01339">
    <property type="entry name" value="CheB_methylest"/>
    <property type="match status" value="1"/>
</dbReference>
<dbReference type="EMBL" id="AVBG01000001">
    <property type="protein sequence ID" value="KGP92876.1"/>
    <property type="molecule type" value="Genomic_DNA"/>
</dbReference>
<evidence type="ECO:0000256" key="2">
    <source>
        <dbReference type="ARBA" id="ARBA00048267"/>
    </source>
</evidence>
<organism evidence="8 9">
    <name type="scientific">Pontibacillus chungwhensis BH030062</name>
    <dbReference type="NCBI Taxonomy" id="1385513"/>
    <lineage>
        <taxon>Bacteria</taxon>
        <taxon>Bacillati</taxon>
        <taxon>Bacillota</taxon>
        <taxon>Bacilli</taxon>
        <taxon>Bacillales</taxon>
        <taxon>Bacillaceae</taxon>
        <taxon>Pontibacillus</taxon>
    </lineage>
</organism>
<name>A0A0A2V278_9BACI</name>
<dbReference type="NCBIfam" id="NF009206">
    <property type="entry name" value="PRK12555.1"/>
    <property type="match status" value="1"/>
</dbReference>
<dbReference type="SUPFAM" id="SSF52738">
    <property type="entry name" value="Methylesterase CheB, C-terminal domain"/>
    <property type="match status" value="1"/>
</dbReference>
<keyword evidence="3 4" id="KW-0145">Chemotaxis</keyword>
<dbReference type="eggNOG" id="COG2201">
    <property type="taxonomic scope" value="Bacteria"/>
</dbReference>
<dbReference type="PROSITE" id="PS50110">
    <property type="entry name" value="RESPONSE_REGULATORY"/>
    <property type="match status" value="1"/>
</dbReference>
<evidence type="ECO:0000256" key="1">
    <source>
        <dbReference type="ARBA" id="ARBA00022801"/>
    </source>
</evidence>
<evidence type="ECO:0000256" key="5">
    <source>
        <dbReference type="PROSITE-ProRule" id="PRU00169"/>
    </source>
</evidence>
<dbReference type="GO" id="GO:0050568">
    <property type="term" value="F:protein-glutamine glutaminase activity"/>
    <property type="evidence" value="ECO:0007669"/>
    <property type="project" value="UniProtKB-UniRule"/>
</dbReference>
<reference evidence="8 9" key="1">
    <citation type="submission" date="2013-08" db="EMBL/GenBank/DDBJ databases">
        <title>Genome of Pontibacillus chungwhensis.</title>
        <authorList>
            <person name="Wang Q."/>
            <person name="Wang G."/>
        </authorList>
    </citation>
    <scope>NUCLEOTIDE SEQUENCE [LARGE SCALE GENOMIC DNA]</scope>
    <source>
        <strain evidence="8 9">BH030062</strain>
    </source>
</reference>
<dbReference type="Gene3D" id="3.40.50.2300">
    <property type="match status" value="1"/>
</dbReference>
<proteinExistence type="inferred from homology"/>
<dbReference type="PROSITE" id="PS50122">
    <property type="entry name" value="CHEB"/>
    <property type="match status" value="1"/>
</dbReference>
<keyword evidence="9" id="KW-1185">Reference proteome</keyword>
<dbReference type="HAMAP" id="MF_00099">
    <property type="entry name" value="CheB_chemtxs"/>
    <property type="match status" value="1"/>
</dbReference>
<keyword evidence="3 5" id="KW-0597">Phosphoprotein</keyword>
<dbReference type="CDD" id="cd16432">
    <property type="entry name" value="CheB_Rec"/>
    <property type="match status" value="1"/>
</dbReference>
<evidence type="ECO:0000259" key="6">
    <source>
        <dbReference type="PROSITE" id="PS50110"/>
    </source>
</evidence>
<keyword evidence="3" id="KW-0963">Cytoplasm</keyword>
<dbReference type="Gene3D" id="3.40.50.180">
    <property type="entry name" value="Methylesterase CheB, C-terminal domain"/>
    <property type="match status" value="1"/>
</dbReference>
<dbReference type="CDD" id="cd17541">
    <property type="entry name" value="REC_CheB-like"/>
    <property type="match status" value="1"/>
</dbReference>
<dbReference type="PANTHER" id="PTHR42872:SF3">
    <property type="entry name" value="PROTEIN-GLUTAMATE METHYLESTERASE_PROTEIN-GLUTAMINE GLUTAMINASE 1"/>
    <property type="match status" value="1"/>
</dbReference>
<dbReference type="GO" id="GO:0006935">
    <property type="term" value="P:chemotaxis"/>
    <property type="evidence" value="ECO:0007669"/>
    <property type="project" value="UniProtKB-UniRule"/>
</dbReference>
<dbReference type="PIRSF" id="PIRSF000876">
    <property type="entry name" value="RR_chemtxs_CheB"/>
    <property type="match status" value="1"/>
</dbReference>
<evidence type="ECO:0000313" key="9">
    <source>
        <dbReference type="Proteomes" id="UP000030153"/>
    </source>
</evidence>
<feature type="modified residue" description="4-aspartylphosphate" evidence="3 5">
    <location>
        <position position="56"/>
    </location>
</feature>
<accession>A0A0A2V278</accession>
<dbReference type="InterPro" id="IPR000673">
    <property type="entry name" value="Sig_transdc_resp-reg_Me-estase"/>
</dbReference>
<dbReference type="OrthoDB" id="9793421at2"/>
<feature type="active site" evidence="3 4">
    <location>
        <position position="173"/>
    </location>
</feature>
<evidence type="ECO:0000256" key="3">
    <source>
        <dbReference type="HAMAP-Rule" id="MF_00099"/>
    </source>
</evidence>
<protein>
    <recommendedName>
        <fullName evidence="3">Protein-glutamate methylesterase/protein-glutamine glutaminase</fullName>
        <ecNumber evidence="3">3.1.1.61</ecNumber>
        <ecNumber evidence="3">3.5.1.44</ecNumber>
    </recommendedName>
</protein>
<feature type="active site" evidence="3 4">
    <location>
        <position position="295"/>
    </location>
</feature>
<dbReference type="PANTHER" id="PTHR42872">
    <property type="entry name" value="PROTEIN-GLUTAMATE METHYLESTERASE/PROTEIN-GLUTAMINE GLUTAMINASE"/>
    <property type="match status" value="1"/>
</dbReference>
<comment type="subcellular location">
    <subcellularLocation>
        <location evidence="3">Cytoplasm</location>
    </subcellularLocation>
</comment>
<dbReference type="GO" id="GO:0008984">
    <property type="term" value="F:protein-glutamate methylesterase activity"/>
    <property type="evidence" value="ECO:0007669"/>
    <property type="project" value="UniProtKB-UniRule"/>
</dbReference>
<dbReference type="RefSeq" id="WP_036778734.1">
    <property type="nucleotide sequence ID" value="NZ_AVBG01000001.1"/>
</dbReference>
<comment type="caution">
    <text evidence="8">The sequence shown here is derived from an EMBL/GenBank/DDBJ whole genome shotgun (WGS) entry which is preliminary data.</text>
</comment>
<feature type="domain" description="Response regulatory" evidence="6">
    <location>
        <begin position="5"/>
        <end position="122"/>
    </location>
</feature>
<sequence length="357" mass="38723">MNTIRVLVVDDSAFMRKMIQEILEADHRITVVGTARNGEEGLKKVKELSPDIITLDVEMPKMDGLTCLKEIMRSYPLPVVMLSSMTTRGGENTLKAMEYGAVDFIEKPSGSISLNINSIAEKIVGKVIAASKANLNEVNKSVVSPVVASSATIDAKRFVYSKGKQDLIAIGTSTGGPRALQQVLTALPKDYPAPIVIVQHMPPGFTKSLAQRLDRLCEISVKEAEDQEILHGGVAYIAPGNYHMKIQYQRNLIIHLDQTDATKGHRPSVDVLFSSIARINSINMTAVIMTGMGSDGALGLEQLKKSNNSVAVIAESEKSSIVFGMPKAAILTHLVDEVVHVNEISLALMKRVGGHKR</sequence>
<feature type="domain" description="CheB-type methylesterase" evidence="7">
    <location>
        <begin position="159"/>
        <end position="355"/>
    </location>
</feature>
<dbReference type="EC" id="3.1.1.61" evidence="3"/>
<dbReference type="EC" id="3.5.1.44" evidence="3"/>
<comment type="catalytic activity">
    <reaction evidence="2 3">
        <text>[protein]-L-glutamate 5-O-methyl ester + H2O = L-glutamyl-[protein] + methanol + H(+)</text>
        <dbReference type="Rhea" id="RHEA:23236"/>
        <dbReference type="Rhea" id="RHEA-COMP:10208"/>
        <dbReference type="Rhea" id="RHEA-COMP:10311"/>
        <dbReference type="ChEBI" id="CHEBI:15377"/>
        <dbReference type="ChEBI" id="CHEBI:15378"/>
        <dbReference type="ChEBI" id="CHEBI:17790"/>
        <dbReference type="ChEBI" id="CHEBI:29973"/>
        <dbReference type="ChEBI" id="CHEBI:82795"/>
        <dbReference type="EC" id="3.1.1.61"/>
    </reaction>
</comment>